<keyword evidence="3 6" id="KW-0812">Transmembrane</keyword>
<evidence type="ECO:0000256" key="2">
    <source>
        <dbReference type="ARBA" id="ARBA00005692"/>
    </source>
</evidence>
<dbReference type="PANTHER" id="PTHR31552">
    <property type="entry name" value="SERPENTINE RECEPTOR CLASS GAMMA"/>
    <property type="match status" value="1"/>
</dbReference>
<keyword evidence="8" id="KW-1185">Reference proteome</keyword>
<protein>
    <recommendedName>
        <fullName evidence="6">Serpentine receptor class gamma</fullName>
    </recommendedName>
</protein>
<feature type="non-terminal residue" evidence="7">
    <location>
        <position position="242"/>
    </location>
</feature>
<organism evidence="7 8">
    <name type="scientific">Pristionchus mayeri</name>
    <dbReference type="NCBI Taxonomy" id="1317129"/>
    <lineage>
        <taxon>Eukaryota</taxon>
        <taxon>Metazoa</taxon>
        <taxon>Ecdysozoa</taxon>
        <taxon>Nematoda</taxon>
        <taxon>Chromadorea</taxon>
        <taxon>Rhabditida</taxon>
        <taxon>Rhabditina</taxon>
        <taxon>Diplogasteromorpha</taxon>
        <taxon>Diplogasteroidea</taxon>
        <taxon>Neodiplogasteridae</taxon>
        <taxon>Pristionchus</taxon>
    </lineage>
</organism>
<feature type="transmembrane region" description="Helical" evidence="6">
    <location>
        <begin position="162"/>
        <end position="185"/>
    </location>
</feature>
<comment type="caution">
    <text evidence="6">Lacks conserved residue(s) required for the propagation of feature annotation.</text>
</comment>
<comment type="subcellular location">
    <subcellularLocation>
        <location evidence="1">Membrane</location>
        <topology evidence="1">Multi-pass membrane protein</topology>
    </subcellularLocation>
</comment>
<evidence type="ECO:0000313" key="8">
    <source>
        <dbReference type="Proteomes" id="UP001328107"/>
    </source>
</evidence>
<proteinExistence type="inferred from homology"/>
<dbReference type="PANTHER" id="PTHR31552:SF31">
    <property type="entry name" value="SERPENTINE RECEPTOR CLASS GAMMA"/>
    <property type="match status" value="1"/>
</dbReference>
<evidence type="ECO:0000256" key="6">
    <source>
        <dbReference type="RuleBase" id="RU280813"/>
    </source>
</evidence>
<dbReference type="GO" id="GO:0007606">
    <property type="term" value="P:sensory perception of chemical stimulus"/>
    <property type="evidence" value="ECO:0007669"/>
    <property type="project" value="UniProtKB-UniRule"/>
</dbReference>
<accession>A0AAN5C9D6</accession>
<sequence>HNISGVAGIGTVCTTWLMYLLLYLPVKIEIEILVKIAQISNGAYIFSYTCGHFLIVLNRLNVLTHINNIVHTWSTRKTALLISCQLAIPLLAHMYFAIALVHWVNGVYYGLENTTGSIYKGIQGAFYAVFSILGVTMNIACYRKLVQLTQSSGALYKQQRALFFYTVTSTGTHLLFALNQFVWAYAFLANDSRLVSLMQKEIRPYIYDLTAFADPLILIILSKPVRAAIRPRFLCFRTGQPA</sequence>
<dbReference type="InterPro" id="IPR000609">
    <property type="entry name" value="7TM_GPCR_serpentine_rcpt_Srg"/>
</dbReference>
<comment type="caution">
    <text evidence="7">The sequence shown here is derived from an EMBL/GenBank/DDBJ whole genome shotgun (WGS) entry which is preliminary data.</text>
</comment>
<evidence type="ECO:0000256" key="5">
    <source>
        <dbReference type="ARBA" id="ARBA00023136"/>
    </source>
</evidence>
<feature type="non-terminal residue" evidence="7">
    <location>
        <position position="1"/>
    </location>
</feature>
<keyword evidence="5 6" id="KW-0472">Membrane</keyword>
<reference evidence="8" key="1">
    <citation type="submission" date="2022-10" db="EMBL/GenBank/DDBJ databases">
        <title>Genome assembly of Pristionchus species.</title>
        <authorList>
            <person name="Yoshida K."/>
            <person name="Sommer R.J."/>
        </authorList>
    </citation>
    <scope>NUCLEOTIDE SEQUENCE [LARGE SCALE GENOMIC DNA]</scope>
    <source>
        <strain evidence="8">RS5460</strain>
    </source>
</reference>
<evidence type="ECO:0000256" key="1">
    <source>
        <dbReference type="ARBA" id="ARBA00004141"/>
    </source>
</evidence>
<evidence type="ECO:0000256" key="3">
    <source>
        <dbReference type="ARBA" id="ARBA00022692"/>
    </source>
</evidence>
<feature type="transmembrane region" description="Helical" evidence="6">
    <location>
        <begin position="6"/>
        <end position="26"/>
    </location>
</feature>
<dbReference type="Pfam" id="PF02118">
    <property type="entry name" value="Srg"/>
    <property type="match status" value="1"/>
</dbReference>
<dbReference type="AlphaFoldDB" id="A0AAN5C9D6"/>
<feature type="transmembrane region" description="Helical" evidence="6">
    <location>
        <begin position="205"/>
        <end position="222"/>
    </location>
</feature>
<dbReference type="GO" id="GO:0016020">
    <property type="term" value="C:membrane"/>
    <property type="evidence" value="ECO:0007669"/>
    <property type="project" value="UniProtKB-SubCell"/>
</dbReference>
<dbReference type="EMBL" id="BTRK01000002">
    <property type="protein sequence ID" value="GMR34667.1"/>
    <property type="molecule type" value="Genomic_DNA"/>
</dbReference>
<gene>
    <name evidence="7" type="ORF">PMAYCL1PPCAC_04862</name>
</gene>
<feature type="transmembrane region" description="Helical" evidence="6">
    <location>
        <begin position="79"/>
        <end position="104"/>
    </location>
</feature>
<name>A0AAN5C9D6_9BILA</name>
<keyword evidence="4 6" id="KW-1133">Transmembrane helix</keyword>
<feature type="transmembrane region" description="Helical" evidence="6">
    <location>
        <begin position="124"/>
        <end position="142"/>
    </location>
</feature>
<evidence type="ECO:0000313" key="7">
    <source>
        <dbReference type="EMBL" id="GMR34667.1"/>
    </source>
</evidence>
<dbReference type="Proteomes" id="UP001328107">
    <property type="component" value="Unassembled WGS sequence"/>
</dbReference>
<dbReference type="GO" id="GO:0004888">
    <property type="term" value="F:transmembrane signaling receptor activity"/>
    <property type="evidence" value="ECO:0007669"/>
    <property type="project" value="InterPro"/>
</dbReference>
<comment type="similarity">
    <text evidence="2 6">Belongs to the nematode receptor-like protein srg family.</text>
</comment>
<evidence type="ECO:0000256" key="4">
    <source>
        <dbReference type="ARBA" id="ARBA00022989"/>
    </source>
</evidence>